<feature type="compositionally biased region" description="Polar residues" evidence="2">
    <location>
        <begin position="451"/>
        <end position="463"/>
    </location>
</feature>
<keyword evidence="1" id="KW-0175">Coiled coil</keyword>
<reference evidence="3" key="1">
    <citation type="thesis" date="2020" institute="ProQuest LLC" country="789 East Eisenhower Parkway, Ann Arbor, MI, USA">
        <title>Comparative Genomics and Chromosome Evolution.</title>
        <authorList>
            <person name="Mudd A.B."/>
        </authorList>
    </citation>
    <scope>NUCLEOTIDE SEQUENCE</scope>
    <source>
        <strain evidence="3">237g6f4</strain>
        <tissue evidence="3">Blood</tissue>
    </source>
</reference>
<keyword evidence="4" id="KW-1185">Reference proteome</keyword>
<feature type="region of interest" description="Disordered" evidence="2">
    <location>
        <begin position="815"/>
        <end position="848"/>
    </location>
</feature>
<name>A0AAV7BEG8_ENGPU</name>
<feature type="coiled-coil region" evidence="1">
    <location>
        <begin position="639"/>
        <end position="680"/>
    </location>
</feature>
<feature type="coiled-coil region" evidence="1">
    <location>
        <begin position="192"/>
        <end position="226"/>
    </location>
</feature>
<feature type="compositionally biased region" description="Basic and acidic residues" evidence="2">
    <location>
        <begin position="819"/>
        <end position="841"/>
    </location>
</feature>
<dbReference type="AlphaFoldDB" id="A0AAV7BEG8"/>
<proteinExistence type="predicted"/>
<evidence type="ECO:0000313" key="4">
    <source>
        <dbReference type="Proteomes" id="UP000824782"/>
    </source>
</evidence>
<feature type="coiled-coil region" evidence="1">
    <location>
        <begin position="343"/>
        <end position="409"/>
    </location>
</feature>
<evidence type="ECO:0008006" key="5">
    <source>
        <dbReference type="Google" id="ProtNLM"/>
    </source>
</evidence>
<dbReference type="InterPro" id="IPR038826">
    <property type="entry name" value="CCDC178"/>
</dbReference>
<feature type="coiled-coil region" evidence="1">
    <location>
        <begin position="583"/>
        <end position="610"/>
    </location>
</feature>
<protein>
    <recommendedName>
        <fullName evidence="5">Coiled-coil domain-containing protein 178</fullName>
    </recommendedName>
</protein>
<organism evidence="3 4">
    <name type="scientific">Engystomops pustulosus</name>
    <name type="common">Tungara frog</name>
    <name type="synonym">Physalaemus pustulosus</name>
    <dbReference type="NCBI Taxonomy" id="76066"/>
    <lineage>
        <taxon>Eukaryota</taxon>
        <taxon>Metazoa</taxon>
        <taxon>Chordata</taxon>
        <taxon>Craniata</taxon>
        <taxon>Vertebrata</taxon>
        <taxon>Euteleostomi</taxon>
        <taxon>Amphibia</taxon>
        <taxon>Batrachia</taxon>
        <taxon>Anura</taxon>
        <taxon>Neobatrachia</taxon>
        <taxon>Hyloidea</taxon>
        <taxon>Leptodactylidae</taxon>
        <taxon>Leiuperinae</taxon>
        <taxon>Engystomops</taxon>
    </lineage>
</organism>
<gene>
    <name evidence="3" type="ORF">GDO81_011473</name>
</gene>
<feature type="coiled-coil region" evidence="1">
    <location>
        <begin position="46"/>
        <end position="73"/>
    </location>
</feature>
<feature type="coiled-coil region" evidence="1">
    <location>
        <begin position="124"/>
        <end position="158"/>
    </location>
</feature>
<feature type="coiled-coil region" evidence="1">
    <location>
        <begin position="273"/>
        <end position="307"/>
    </location>
</feature>
<evidence type="ECO:0000313" key="3">
    <source>
        <dbReference type="EMBL" id="KAG8570933.1"/>
    </source>
</evidence>
<evidence type="ECO:0000256" key="2">
    <source>
        <dbReference type="SAM" id="MobiDB-lite"/>
    </source>
</evidence>
<feature type="compositionally biased region" description="Basic and acidic residues" evidence="2">
    <location>
        <begin position="472"/>
        <end position="485"/>
    </location>
</feature>
<dbReference type="Proteomes" id="UP000824782">
    <property type="component" value="Unassembled WGS sequence"/>
</dbReference>
<evidence type="ECO:0000256" key="1">
    <source>
        <dbReference type="SAM" id="Coils"/>
    </source>
</evidence>
<dbReference type="EMBL" id="WNYA01000005">
    <property type="protein sequence ID" value="KAG8570933.1"/>
    <property type="molecule type" value="Genomic_DNA"/>
</dbReference>
<accession>A0AAV7BEG8</accession>
<dbReference type="PANTHER" id="PTHR35088:SF1">
    <property type="entry name" value="COILED-COIL DOMAIN-CONTAINING PROTEIN 178"/>
    <property type="match status" value="1"/>
</dbReference>
<feature type="region of interest" description="Disordered" evidence="2">
    <location>
        <begin position="442"/>
        <end position="485"/>
    </location>
</feature>
<dbReference type="PANTHER" id="PTHR35088">
    <property type="entry name" value="COILED-COIL DOMAIN-CONTAINING PROTEIN 178"/>
    <property type="match status" value="1"/>
</dbReference>
<sequence length="848" mass="97498">MASSLPAPVTGAVAAAAQLRRGTNMTSTDNQRRRSCELVNTPLPCVNKALNHIEKLEGKIREWLMQNEDIAQNKCGKWTTCMMGNNFSTVAPEEMSALQVKGNAILDKAQGGDSSMKIDVNAVISEVVQLIWRLENDRQEAEEALKLEKERKGRLVTQIDLLSKWKLYNFPEAVQKEYDVCAQDHSELQWLISCKKQELEKARETMAKTEAVKIRLEEKIDFIEKHRPLLDDKLNLEGDAMSRIKQAQAEATILLNEADIKRMSAQMSFEKVTAEANQERNKMAAKVADLKRNLQSCRDNLSNSEKKWEEYSTDLVNTDKQIEDGKKLYSDLLSEKQQLIESENSWNQQVNDLKYELDAEEKKYKDLSNIYSTLSQEAEILESDFQAQLSDLEQQLHKKLHALRGLEYENKTLDLENEDMSIKTANSHKTRSKLEADIKRMQKSQLKNEEQTNNATNELSGVSGSHAAAKRKLSELEDRSSKEESRLKNLVDTLRKQTIDEVKAAQLTQARINAIIAERHQKQKEYNKMKEELVKAVEEIERPVAALEAEIVKLTNLHAMKAKKLKNIRQQKIHCDEEFSVTQQQFTQQKNNLQQQLTDTEMKLHGVSEQLKKTIERTENFQKSTQDLIQYGNIIEKAIKSTEKAIAMLQQNNNLLELKLKDIEDTSKHLVQEIETYTERMKTEDEDNNVQLQIRQKMQKQSSDNLETALKENVALAKEYRILQSNYLDEKDKLMVNYESRIKMEATLRDYLQISVLQSRMHRALVEFFKQRGLYNQAGLASFQAASQENAQKILAVQEEMSKTIQHISAFLTSLTDGSPREDGKENKQSISHAERKDRQSHTVHITV</sequence>
<comment type="caution">
    <text evidence="3">The sequence shown here is derived from an EMBL/GenBank/DDBJ whole genome shotgun (WGS) entry which is preliminary data.</text>
</comment>